<dbReference type="GO" id="GO:0005737">
    <property type="term" value="C:cytoplasm"/>
    <property type="evidence" value="ECO:0007669"/>
    <property type="project" value="TreeGrafter"/>
</dbReference>
<comment type="caution">
    <text evidence="8">The sequence shown here is derived from an EMBL/GenBank/DDBJ whole genome shotgun (WGS) entry which is preliminary data.</text>
</comment>
<protein>
    <submittedName>
        <fullName evidence="8">5'-AMP-activated protein kinase subunit gamma-2</fullName>
    </submittedName>
</protein>
<dbReference type="AlphaFoldDB" id="A0A8X6YV97"/>
<dbReference type="OrthoDB" id="449052at2759"/>
<dbReference type="InterPro" id="IPR050511">
    <property type="entry name" value="AMPK_gamma/SDS23_families"/>
</dbReference>
<dbReference type="GO" id="GO:0031588">
    <property type="term" value="C:nucleotide-activated protein kinase complex"/>
    <property type="evidence" value="ECO:0007669"/>
    <property type="project" value="TreeGrafter"/>
</dbReference>
<feature type="compositionally biased region" description="Polar residues" evidence="6">
    <location>
        <begin position="145"/>
        <end position="162"/>
    </location>
</feature>
<dbReference type="SUPFAM" id="SSF54631">
    <property type="entry name" value="CBS-domain pair"/>
    <property type="match status" value="2"/>
</dbReference>
<dbReference type="CDD" id="cd04641">
    <property type="entry name" value="CBS_euAMPK_gamma-like_repeat2"/>
    <property type="match status" value="1"/>
</dbReference>
<accession>A0A8X6YV97</accession>
<dbReference type="Proteomes" id="UP000886998">
    <property type="component" value="Unassembled WGS sequence"/>
</dbReference>
<keyword evidence="9" id="KW-1185">Reference proteome</keyword>
<reference evidence="8" key="1">
    <citation type="submission" date="2020-08" db="EMBL/GenBank/DDBJ databases">
        <title>Multicomponent nature underlies the extraordinary mechanical properties of spider dragline silk.</title>
        <authorList>
            <person name="Kono N."/>
            <person name="Nakamura H."/>
            <person name="Mori M."/>
            <person name="Yoshida Y."/>
            <person name="Ohtoshi R."/>
            <person name="Malay A.D."/>
            <person name="Moran D.A.P."/>
            <person name="Tomita M."/>
            <person name="Numata K."/>
            <person name="Arakawa K."/>
        </authorList>
    </citation>
    <scope>NUCLEOTIDE SEQUENCE</scope>
</reference>
<sequence>MVLPDDHVSERERMRSLSGGAKASSSCSSGSSRESSSSSITGRFRRQSGDDAHGKKTNAVFDVFRPRSKSDSKSKRPTFMASLRSSMMSSGGSLSRSTVVSPTSPLATHSTPPAHNNILIEPHRPRSGSDSRGAVSKMFEMLRNRSQSVTSDMKNKTKLGTNSSSSSSSSSSALLRRHSIDPDRRRTSGNQAAGRSPDDHHTALIHRGLPLHADPLCDKIDIEDLGEDENLVFVKFFKCYRCYDLIPVSAKLVVFDTQLLVKKAFFALVHNGVRAAPLWDSATQSFVGMLTITDFINILRTYYKSPFVQMEELEEHKLETWRSVLKERSKPLVNIGPDASLLDAIKALIQNKVHRLPVIDPVTGNVLYVITHKRILKFLFLYYHELPHPSYMNNTLGELKIGTYDKIATAKTSTPVISALNEFIERRVSALPVVDDNGKNLAAEKTYNNLDITVKKALEHRDQVCRYFEGVLKCTLNETFAAVLGRIVKAEVHRLVVVDHEDHVIGMISLSDILSYLVLRFSEEAKSQPESSSSSVDEKLTEEPEDKSTTPEE</sequence>
<dbReference type="GO" id="GO:0019901">
    <property type="term" value="F:protein kinase binding"/>
    <property type="evidence" value="ECO:0007669"/>
    <property type="project" value="TreeGrafter"/>
</dbReference>
<proteinExistence type="inferred from homology"/>
<feature type="compositionally biased region" description="Basic and acidic residues" evidence="6">
    <location>
        <begin position="536"/>
        <end position="553"/>
    </location>
</feature>
<evidence type="ECO:0000256" key="1">
    <source>
        <dbReference type="ARBA" id="ARBA00006750"/>
    </source>
</evidence>
<feature type="compositionally biased region" description="Basic and acidic residues" evidence="6">
    <location>
        <begin position="1"/>
        <end position="15"/>
    </location>
</feature>
<keyword evidence="8" id="KW-0808">Transferase</keyword>
<evidence type="ECO:0000313" key="9">
    <source>
        <dbReference type="Proteomes" id="UP000886998"/>
    </source>
</evidence>
<feature type="domain" description="CBS" evidence="7">
    <location>
        <begin position="467"/>
        <end position="527"/>
    </location>
</feature>
<evidence type="ECO:0000256" key="2">
    <source>
        <dbReference type="ARBA" id="ARBA00022737"/>
    </source>
</evidence>
<name>A0A8X6YV97_9ARAC</name>
<evidence type="ECO:0000259" key="7">
    <source>
        <dbReference type="PROSITE" id="PS51371"/>
    </source>
</evidence>
<feature type="region of interest" description="Disordered" evidence="6">
    <location>
        <begin position="525"/>
        <end position="553"/>
    </location>
</feature>
<feature type="region of interest" description="Disordered" evidence="6">
    <location>
        <begin position="1"/>
        <end position="132"/>
    </location>
</feature>
<dbReference type="PANTHER" id="PTHR13780">
    <property type="entry name" value="AMP-ACTIVATED PROTEIN KINASE, GAMMA REGULATORY SUBUNIT"/>
    <property type="match status" value="1"/>
</dbReference>
<dbReference type="Pfam" id="PF00571">
    <property type="entry name" value="CBS"/>
    <property type="match status" value="3"/>
</dbReference>
<feature type="compositionally biased region" description="Low complexity" evidence="6">
    <location>
        <begin position="163"/>
        <end position="172"/>
    </location>
</feature>
<feature type="domain" description="CBS" evidence="7">
    <location>
        <begin position="328"/>
        <end position="386"/>
    </location>
</feature>
<dbReference type="GO" id="GO:0019887">
    <property type="term" value="F:protein kinase regulator activity"/>
    <property type="evidence" value="ECO:0007669"/>
    <property type="project" value="TreeGrafter"/>
</dbReference>
<dbReference type="Gene3D" id="3.10.580.10">
    <property type="entry name" value="CBS-domain"/>
    <property type="match status" value="2"/>
</dbReference>
<keyword evidence="8" id="KW-0418">Kinase</keyword>
<dbReference type="GO" id="GO:0016208">
    <property type="term" value="F:AMP binding"/>
    <property type="evidence" value="ECO:0007669"/>
    <property type="project" value="TreeGrafter"/>
</dbReference>
<dbReference type="SMART" id="SM00116">
    <property type="entry name" value="CBS"/>
    <property type="match status" value="4"/>
</dbReference>
<feature type="compositionally biased region" description="Basic and acidic residues" evidence="6">
    <location>
        <begin position="64"/>
        <end position="74"/>
    </location>
</feature>
<gene>
    <name evidence="8" type="primary">Prkag2</name>
    <name evidence="8" type="ORF">TNIN_281741</name>
</gene>
<keyword evidence="3 5" id="KW-0129">CBS domain</keyword>
<dbReference type="CDD" id="cd04618">
    <property type="entry name" value="CBS_euAMPK_gamma-like_repeat1"/>
    <property type="match status" value="1"/>
</dbReference>
<evidence type="ECO:0000256" key="6">
    <source>
        <dbReference type="SAM" id="MobiDB-lite"/>
    </source>
</evidence>
<evidence type="ECO:0000313" key="8">
    <source>
        <dbReference type="EMBL" id="GFY78444.1"/>
    </source>
</evidence>
<feature type="compositionally biased region" description="Low complexity" evidence="6">
    <location>
        <begin position="16"/>
        <end position="39"/>
    </location>
</feature>
<dbReference type="InterPro" id="IPR046342">
    <property type="entry name" value="CBS_dom_sf"/>
</dbReference>
<feature type="domain" description="CBS" evidence="7">
    <location>
        <begin position="245"/>
        <end position="307"/>
    </location>
</feature>
<keyword evidence="2" id="KW-0677">Repeat</keyword>
<feature type="region of interest" description="Disordered" evidence="6">
    <location>
        <begin position="145"/>
        <end position="201"/>
    </location>
</feature>
<dbReference type="InterPro" id="IPR000644">
    <property type="entry name" value="CBS_dom"/>
</dbReference>
<comment type="similarity">
    <text evidence="1">Belongs to the 5'-AMP-activated protein kinase gamma subunit family.</text>
</comment>
<evidence type="ECO:0000256" key="5">
    <source>
        <dbReference type="PROSITE-ProRule" id="PRU00703"/>
    </source>
</evidence>
<dbReference type="PROSITE" id="PS51371">
    <property type="entry name" value="CBS"/>
    <property type="match status" value="3"/>
</dbReference>
<dbReference type="GO" id="GO:0016301">
    <property type="term" value="F:kinase activity"/>
    <property type="evidence" value="ECO:0007669"/>
    <property type="project" value="UniProtKB-KW"/>
</dbReference>
<comment type="subunit">
    <text evidence="4">AMPK is a heterotrimer of an alpha catalytic subunit (PRKAA1 or PRKAA2), a beta (PRKAB1 or PRKAB2) and a gamma non-catalytic subunits (PRKAG1, PRKAG2 or PRKAG3). Interacts with FNIP1 and FNIP2.</text>
</comment>
<evidence type="ECO:0000256" key="3">
    <source>
        <dbReference type="ARBA" id="ARBA00023122"/>
    </source>
</evidence>
<dbReference type="PANTHER" id="PTHR13780:SF35">
    <property type="entry name" value="LD22662P"/>
    <property type="match status" value="1"/>
</dbReference>
<feature type="compositionally biased region" description="Low complexity" evidence="6">
    <location>
        <begin position="82"/>
        <end position="97"/>
    </location>
</feature>
<dbReference type="EMBL" id="BMAV01023001">
    <property type="protein sequence ID" value="GFY78444.1"/>
    <property type="molecule type" value="Genomic_DNA"/>
</dbReference>
<evidence type="ECO:0000256" key="4">
    <source>
        <dbReference type="ARBA" id="ARBA00025878"/>
    </source>
</evidence>
<feature type="compositionally biased region" description="Polar residues" evidence="6">
    <location>
        <begin position="98"/>
        <end position="114"/>
    </location>
</feature>
<dbReference type="GO" id="GO:0005634">
    <property type="term" value="C:nucleus"/>
    <property type="evidence" value="ECO:0007669"/>
    <property type="project" value="TreeGrafter"/>
</dbReference>
<organism evidence="8 9">
    <name type="scientific">Trichonephila inaurata madagascariensis</name>
    <dbReference type="NCBI Taxonomy" id="2747483"/>
    <lineage>
        <taxon>Eukaryota</taxon>
        <taxon>Metazoa</taxon>
        <taxon>Ecdysozoa</taxon>
        <taxon>Arthropoda</taxon>
        <taxon>Chelicerata</taxon>
        <taxon>Arachnida</taxon>
        <taxon>Araneae</taxon>
        <taxon>Araneomorphae</taxon>
        <taxon>Entelegynae</taxon>
        <taxon>Araneoidea</taxon>
        <taxon>Nephilidae</taxon>
        <taxon>Trichonephila</taxon>
        <taxon>Trichonephila inaurata</taxon>
    </lineage>
</organism>